<dbReference type="SUPFAM" id="SSF53474">
    <property type="entry name" value="alpha/beta-Hydrolases"/>
    <property type="match status" value="1"/>
</dbReference>
<dbReference type="EMBL" id="BAABJP010000008">
    <property type="protein sequence ID" value="GAA5152858.1"/>
    <property type="molecule type" value="Genomic_DNA"/>
</dbReference>
<dbReference type="InterPro" id="IPR000073">
    <property type="entry name" value="AB_hydrolase_1"/>
</dbReference>
<gene>
    <name evidence="2" type="ORF">GCM10023321_22170</name>
</gene>
<dbReference type="PANTHER" id="PTHR37017:SF11">
    <property type="entry name" value="ESTERASE_LIPASE_THIOESTERASE DOMAIN-CONTAINING PROTEIN"/>
    <property type="match status" value="1"/>
</dbReference>
<reference evidence="3" key="1">
    <citation type="journal article" date="2019" name="Int. J. Syst. Evol. Microbiol.">
        <title>The Global Catalogue of Microorganisms (GCM) 10K type strain sequencing project: providing services to taxonomists for standard genome sequencing and annotation.</title>
        <authorList>
            <consortium name="The Broad Institute Genomics Platform"/>
            <consortium name="The Broad Institute Genome Sequencing Center for Infectious Disease"/>
            <person name="Wu L."/>
            <person name="Ma J."/>
        </authorList>
    </citation>
    <scope>NUCLEOTIDE SEQUENCE [LARGE SCALE GENOMIC DNA]</scope>
    <source>
        <strain evidence="3">JCM 18303</strain>
    </source>
</reference>
<proteinExistence type="predicted"/>
<dbReference type="Pfam" id="PF12697">
    <property type="entry name" value="Abhydrolase_6"/>
    <property type="match status" value="1"/>
</dbReference>
<keyword evidence="2" id="KW-0378">Hydrolase</keyword>
<protein>
    <submittedName>
        <fullName evidence="2">Alpha/beta hydrolase</fullName>
    </submittedName>
</protein>
<evidence type="ECO:0000313" key="2">
    <source>
        <dbReference type="EMBL" id="GAA5152858.1"/>
    </source>
</evidence>
<dbReference type="PANTHER" id="PTHR37017">
    <property type="entry name" value="AB HYDROLASE-1 DOMAIN-CONTAINING PROTEIN-RELATED"/>
    <property type="match status" value="1"/>
</dbReference>
<comment type="caution">
    <text evidence="2">The sequence shown here is derived from an EMBL/GenBank/DDBJ whole genome shotgun (WGS) entry which is preliminary data.</text>
</comment>
<dbReference type="RefSeq" id="WP_345702741.1">
    <property type="nucleotide sequence ID" value="NZ_BAABJP010000008.1"/>
</dbReference>
<name>A0ABP9PWS5_9PSEU</name>
<accession>A0ABP9PWS5</accession>
<evidence type="ECO:0000259" key="1">
    <source>
        <dbReference type="Pfam" id="PF12697"/>
    </source>
</evidence>
<feature type="domain" description="AB hydrolase-1" evidence="1">
    <location>
        <begin position="7"/>
        <end position="273"/>
    </location>
</feature>
<keyword evidence="3" id="KW-1185">Reference proteome</keyword>
<dbReference type="InterPro" id="IPR052897">
    <property type="entry name" value="Sec-Metab_Biosynth_Hydrolase"/>
</dbReference>
<dbReference type="InterPro" id="IPR029058">
    <property type="entry name" value="AB_hydrolase_fold"/>
</dbReference>
<sequence length="284" mass="29507">MNSSAPIVLLHGFWHGSWCWSPLVEELAVRGIGSVAVDMEGHGLNGGWPGERWARPFDAGAYSSAPSPSASVTASSAAARLGAQLRRIGGGRPCLVVAHSMGGTVATLLAEREPELVAGVVYLAAFAPTGGRAAVDYIGVEENQGEMVGALLVADPAAVGALRMDPADAARHAAIREAFYGDVEPGLANAAISLLTPDAPAGIPGEPITPTPERFGRVPHTYVVCSQDNALRPALQRRFIREIDALSAAPTEVVELDASHSPFFSQPDKLAEAVAAAHRAAVTR</sequence>
<dbReference type="Proteomes" id="UP001428817">
    <property type="component" value="Unassembled WGS sequence"/>
</dbReference>
<evidence type="ECO:0000313" key="3">
    <source>
        <dbReference type="Proteomes" id="UP001428817"/>
    </source>
</evidence>
<organism evidence="2 3">
    <name type="scientific">Pseudonocardia eucalypti</name>
    <dbReference type="NCBI Taxonomy" id="648755"/>
    <lineage>
        <taxon>Bacteria</taxon>
        <taxon>Bacillati</taxon>
        <taxon>Actinomycetota</taxon>
        <taxon>Actinomycetes</taxon>
        <taxon>Pseudonocardiales</taxon>
        <taxon>Pseudonocardiaceae</taxon>
        <taxon>Pseudonocardia</taxon>
    </lineage>
</organism>
<dbReference type="GO" id="GO:0016787">
    <property type="term" value="F:hydrolase activity"/>
    <property type="evidence" value="ECO:0007669"/>
    <property type="project" value="UniProtKB-KW"/>
</dbReference>
<dbReference type="Gene3D" id="3.40.50.1820">
    <property type="entry name" value="alpha/beta hydrolase"/>
    <property type="match status" value="1"/>
</dbReference>